<feature type="transmembrane region" description="Helical" evidence="1">
    <location>
        <begin position="99"/>
        <end position="118"/>
    </location>
</feature>
<feature type="transmembrane region" description="Helical" evidence="1">
    <location>
        <begin position="463"/>
        <end position="483"/>
    </location>
</feature>
<evidence type="ECO:0000256" key="1">
    <source>
        <dbReference type="SAM" id="Phobius"/>
    </source>
</evidence>
<feature type="transmembrane region" description="Helical" evidence="1">
    <location>
        <begin position="21"/>
        <end position="43"/>
    </location>
</feature>
<feature type="transmembrane region" description="Helical" evidence="1">
    <location>
        <begin position="337"/>
        <end position="357"/>
    </location>
</feature>
<keyword evidence="1" id="KW-0472">Membrane</keyword>
<name>A0ABP8MH68_9BACT</name>
<keyword evidence="3" id="KW-1185">Reference proteome</keyword>
<accession>A0ABP8MH68</accession>
<dbReference type="RefSeq" id="WP_344822053.1">
    <property type="nucleotide sequence ID" value="NZ_BAABEZ010000002.1"/>
</dbReference>
<keyword evidence="1" id="KW-1133">Transmembrane helix</keyword>
<keyword evidence="1" id="KW-0812">Transmembrane</keyword>
<comment type="caution">
    <text evidence="2">The sequence shown here is derived from an EMBL/GenBank/DDBJ whole genome shotgun (WGS) entry which is preliminary data.</text>
</comment>
<feature type="transmembrane region" description="Helical" evidence="1">
    <location>
        <begin position="364"/>
        <end position="388"/>
    </location>
</feature>
<gene>
    <name evidence="2" type="ORF">GCM10023092_03430</name>
</gene>
<proteinExistence type="predicted"/>
<sequence>MIRKWHKYLLENYPLLWNMRLPSVLLVILLLHIFHYFIGYVHFNSSSDAYWENPAGLFFSSSFALFSIIGSFVVFILWLVRVFRNNPFKSFYPFSNGQLFSQFLILLLVSFLNITYYYSYTMGFVHHGLKGVNYTNLKNGTKLYNRLVGLMNDNKESYGIEFRCGTYPFPLRKFVDPEKQGLSPEMLKPSDFFYEANDGRRFSNRQIDSMTGGVSYSYLNYCNNYPVLSVDVGDPREMYQTNIQEDVLSDPKQLRADMEAFVRLLDEEHIDHTITAEAWFNAVYHPPYFPVSQLIAQSSMRNAQGIPELSKGYYIDRYALERKFRIAQQVRRFRVEPGVLCGMLYAALGMSLLIFTFRATDRRVWLITIIGAALISLIVGAFSALIAFSGAAESLLAFYSFIIASFFVMHLLSTRKSWSGAALNWFTLSLPYFSLIILGWLAADRHSGKKDFEYWFREHATEYFYLFFIAYIIVVRLVLVPAYRRWQAMAE</sequence>
<feature type="transmembrane region" description="Helical" evidence="1">
    <location>
        <begin position="55"/>
        <end position="79"/>
    </location>
</feature>
<feature type="transmembrane region" description="Helical" evidence="1">
    <location>
        <begin position="394"/>
        <end position="413"/>
    </location>
</feature>
<evidence type="ECO:0000313" key="2">
    <source>
        <dbReference type="EMBL" id="GAA4449392.1"/>
    </source>
</evidence>
<evidence type="ECO:0008006" key="4">
    <source>
        <dbReference type="Google" id="ProtNLM"/>
    </source>
</evidence>
<dbReference type="Proteomes" id="UP001501410">
    <property type="component" value="Unassembled WGS sequence"/>
</dbReference>
<dbReference type="EMBL" id="BAABEZ010000002">
    <property type="protein sequence ID" value="GAA4449392.1"/>
    <property type="molecule type" value="Genomic_DNA"/>
</dbReference>
<reference evidence="3" key="1">
    <citation type="journal article" date="2019" name="Int. J. Syst. Evol. Microbiol.">
        <title>The Global Catalogue of Microorganisms (GCM) 10K type strain sequencing project: providing services to taxonomists for standard genome sequencing and annotation.</title>
        <authorList>
            <consortium name="The Broad Institute Genomics Platform"/>
            <consortium name="The Broad Institute Genome Sequencing Center for Infectious Disease"/>
            <person name="Wu L."/>
            <person name="Ma J."/>
        </authorList>
    </citation>
    <scope>NUCLEOTIDE SEQUENCE [LARGE SCALE GENOMIC DNA]</scope>
    <source>
        <strain evidence="3">JCM 31921</strain>
    </source>
</reference>
<protein>
    <recommendedName>
        <fullName evidence="4">DUF998 domain-containing protein</fullName>
    </recommendedName>
</protein>
<evidence type="ECO:0000313" key="3">
    <source>
        <dbReference type="Proteomes" id="UP001501410"/>
    </source>
</evidence>
<organism evidence="2 3">
    <name type="scientific">Rurimicrobium arvi</name>
    <dbReference type="NCBI Taxonomy" id="2049916"/>
    <lineage>
        <taxon>Bacteria</taxon>
        <taxon>Pseudomonadati</taxon>
        <taxon>Bacteroidota</taxon>
        <taxon>Chitinophagia</taxon>
        <taxon>Chitinophagales</taxon>
        <taxon>Chitinophagaceae</taxon>
        <taxon>Rurimicrobium</taxon>
    </lineage>
</organism>
<feature type="transmembrane region" description="Helical" evidence="1">
    <location>
        <begin position="425"/>
        <end position="443"/>
    </location>
</feature>